<accession>A0AA37LUY1</accession>
<feature type="region of interest" description="Disordered" evidence="2">
    <location>
        <begin position="1"/>
        <end position="23"/>
    </location>
</feature>
<evidence type="ECO:0000256" key="2">
    <source>
        <dbReference type="SAM" id="MobiDB-lite"/>
    </source>
</evidence>
<keyword evidence="1" id="KW-0808">Transferase</keyword>
<keyword evidence="4" id="KW-1185">Reference proteome</keyword>
<dbReference type="SFLD" id="SFLDS00036">
    <property type="entry name" value="Aromatic_Prenyltransferase"/>
    <property type="match status" value="1"/>
</dbReference>
<dbReference type="AlphaFoldDB" id="A0AA37LUY1"/>
<comment type="caution">
    <text evidence="3">The sequence shown here is derived from an EMBL/GenBank/DDBJ whole genome shotgun (WGS) entry which is preliminary data.</text>
</comment>
<dbReference type="InterPro" id="IPR017795">
    <property type="entry name" value="ABBA_NscD-like"/>
</dbReference>
<dbReference type="Proteomes" id="UP001055172">
    <property type="component" value="Unassembled WGS sequence"/>
</dbReference>
<evidence type="ECO:0000256" key="1">
    <source>
        <dbReference type="ARBA" id="ARBA00022679"/>
    </source>
</evidence>
<gene>
    <name evidence="3" type="ORF">ColLi_08245</name>
</gene>
<dbReference type="Pfam" id="PF11991">
    <property type="entry name" value="Trp_DMAT"/>
    <property type="match status" value="1"/>
</dbReference>
<dbReference type="InterPro" id="IPR033964">
    <property type="entry name" value="ABBA"/>
</dbReference>
<dbReference type="CDD" id="cd13929">
    <property type="entry name" value="PT-DMATS_CymD"/>
    <property type="match status" value="1"/>
</dbReference>
<dbReference type="SFLD" id="SFLDG01162">
    <property type="entry name" value="I"/>
    <property type="match status" value="1"/>
</dbReference>
<evidence type="ECO:0000313" key="4">
    <source>
        <dbReference type="Proteomes" id="UP001055172"/>
    </source>
</evidence>
<reference evidence="3 4" key="1">
    <citation type="submission" date="2021-07" db="EMBL/GenBank/DDBJ databases">
        <title>Genome data of Colletotrichum spaethianum.</title>
        <authorList>
            <person name="Utami Y.D."/>
            <person name="Hiruma K."/>
        </authorList>
    </citation>
    <scope>NUCLEOTIDE SEQUENCE [LARGE SCALE GENOMIC DNA]</scope>
    <source>
        <strain evidence="3 4">MAFF 242679</strain>
    </source>
</reference>
<dbReference type="GO" id="GO:0009820">
    <property type="term" value="P:alkaloid metabolic process"/>
    <property type="evidence" value="ECO:0007669"/>
    <property type="project" value="InterPro"/>
</dbReference>
<dbReference type="GO" id="GO:0016765">
    <property type="term" value="F:transferase activity, transferring alkyl or aryl (other than methyl) groups"/>
    <property type="evidence" value="ECO:0007669"/>
    <property type="project" value="InterPro"/>
</dbReference>
<organism evidence="3 4">
    <name type="scientific">Colletotrichum liriopes</name>
    <dbReference type="NCBI Taxonomy" id="708192"/>
    <lineage>
        <taxon>Eukaryota</taxon>
        <taxon>Fungi</taxon>
        <taxon>Dikarya</taxon>
        <taxon>Ascomycota</taxon>
        <taxon>Pezizomycotina</taxon>
        <taxon>Sordariomycetes</taxon>
        <taxon>Hypocreomycetidae</taxon>
        <taxon>Glomerellales</taxon>
        <taxon>Glomerellaceae</taxon>
        <taxon>Colletotrichum</taxon>
        <taxon>Colletotrichum spaethianum species complex</taxon>
    </lineage>
</organism>
<evidence type="ECO:0000313" key="3">
    <source>
        <dbReference type="EMBL" id="GJC85407.1"/>
    </source>
</evidence>
<protein>
    <submittedName>
        <fullName evidence="3">Indole diterpene prenyltransferase ltmF</fullName>
    </submittedName>
</protein>
<sequence>MQATVSVTSRAGEHDFSATASPGYSPLTGEALGVSIPTPPTNSDHRFWWDHFAPFMLSWLNASGCYSDSDIAAHLTTLRDVVIPSFGPPSVVQHALKPAGSPFELSWKFTPTGSSIRYIFQPMGARAGTDEDPFGSSNLDDEVLPLVEKHSPDVDLRWFRQFRDAWMMHRHHADAAAAKEAMKQHADIKIPCQVFLGYDLEGSRAHFKAYFLPVFKHFATGRSTDELAAETIRALQPFGRELEDQVLQMEEFLKECKYPHFVDMVGIDCCDPATARIKVYVRIDNVSRACVKYFVTRGGRLDDKGTRQMLGDIDRWWHHVVDEEDGLEEEQDKKPKNPATFHKGIVMAITLSKALQDGVVRVRPYCPWSNYQRSDWGAVGNFATILKELGMGEAVEKYARGCKAAADSVPKRNMDGEGLMTYFGYDYAPGKGPHATSYSVPCFFI</sequence>
<dbReference type="PANTHER" id="PTHR40627:SF5">
    <property type="entry name" value="INDOLE PRENYLTRANSFERASE TDIB"/>
    <property type="match status" value="1"/>
</dbReference>
<name>A0AA37LUY1_9PEZI</name>
<dbReference type="NCBIfam" id="TIGR03429">
    <property type="entry name" value="arom_pren_DMATS"/>
    <property type="match status" value="1"/>
</dbReference>
<proteinExistence type="predicted"/>
<dbReference type="PANTHER" id="PTHR40627">
    <property type="entry name" value="INDOLE PRENYLTRANSFERASE TDIB-RELATED"/>
    <property type="match status" value="1"/>
</dbReference>
<dbReference type="EMBL" id="BPPX01000018">
    <property type="protein sequence ID" value="GJC85407.1"/>
    <property type="molecule type" value="Genomic_DNA"/>
</dbReference>